<feature type="compositionally biased region" description="Polar residues" evidence="3">
    <location>
        <begin position="98"/>
        <end position="108"/>
    </location>
</feature>
<dbReference type="CDD" id="cd07323">
    <property type="entry name" value="LAM"/>
    <property type="match status" value="1"/>
</dbReference>
<name>A0A813HIM7_POLGL</name>
<dbReference type="EMBL" id="CAJNNW010001369">
    <property type="protein sequence ID" value="CAE8637817.1"/>
    <property type="molecule type" value="Genomic_DNA"/>
</dbReference>
<keyword evidence="1 2" id="KW-0694">RNA-binding</keyword>
<reference evidence="5" key="1">
    <citation type="submission" date="2021-02" db="EMBL/GenBank/DDBJ databases">
        <authorList>
            <person name="Dougan E. K."/>
            <person name="Rhodes N."/>
            <person name="Thang M."/>
            <person name="Chan C."/>
        </authorList>
    </citation>
    <scope>NUCLEOTIDE SEQUENCE</scope>
</reference>
<dbReference type="PANTHER" id="PTHR22792">
    <property type="entry name" value="LUPUS LA PROTEIN-RELATED"/>
    <property type="match status" value="1"/>
</dbReference>
<organism evidence="5 6">
    <name type="scientific">Polarella glacialis</name>
    <name type="common">Dinoflagellate</name>
    <dbReference type="NCBI Taxonomy" id="89957"/>
    <lineage>
        <taxon>Eukaryota</taxon>
        <taxon>Sar</taxon>
        <taxon>Alveolata</taxon>
        <taxon>Dinophyceae</taxon>
        <taxon>Suessiales</taxon>
        <taxon>Suessiaceae</taxon>
        <taxon>Polarella</taxon>
    </lineage>
</organism>
<gene>
    <name evidence="5" type="ORF">PGLA2088_LOCUS1724</name>
</gene>
<sequence length="697" mass="73792">MAATKPGYCDGTDYSSWQPNLGWWYAARPKSYSEAVRSGLSGGPSAQGDSEGCFGQGKRAGAALSVEKQSRQRTSQNSINENSHQENSQKCDSFGGNCDSTAEQSNMPQPHAVGEARSTASGMVLSASSLSELQQGLRALVANFQRKSMIVIDIEPTSVTEVAAVPESEAEGSGGDSVSYNRDVLLKAWLLTDHGRKVMKARQKAVEEAAEHAAASGSLQPGLPTMPAVQLPVRRTAAGMLVHPVRTPIGRVWGRWGRRPSGPVEAEAEAVHPLNPEAPSFVPGGSWPSAATTNQFPPELLTYPAMIPFHLPFYGSFFGLDQAAELASATGPSAEALGEATDLTSATGPCAEEEESKTKSEQLPGGGGGGGGEGVMPALQEELTALYTAQAPWWPFVPVALSPPGPGAEKTEPPGSAAGTPADVDAAARGASAVTGEAAAGSISGIWAPAASGAWDLGQIQPGQDMLAQPDAAGEDWSVATNSSELPRMSRPIPQLEHGAGVQALLQELQARRQIEYYFALANLRYDVYLRSRMDEDGWVSLEEIVEFPKMKRLGLDATRAAASLLGSYAVEVSWSDPPRCRRRSAVQREAFRRLGLTVAALPTARWYEKPTVPAGGAASTRGRRRKIWRAKPPASGQTGDSATAGSAAAAPPALTPAAAWNARGSERRVAEQHAARRERQWPSWRQWPGWRGASYA</sequence>
<dbReference type="Proteomes" id="UP000626109">
    <property type="component" value="Unassembled WGS sequence"/>
</dbReference>
<feature type="compositionally biased region" description="Gly residues" evidence="3">
    <location>
        <begin position="364"/>
        <end position="374"/>
    </location>
</feature>
<dbReference type="AlphaFoldDB" id="A0A813HIM7"/>
<evidence type="ECO:0000256" key="3">
    <source>
        <dbReference type="SAM" id="MobiDB-lite"/>
    </source>
</evidence>
<dbReference type="Pfam" id="PF05383">
    <property type="entry name" value="La"/>
    <property type="match status" value="1"/>
</dbReference>
<dbReference type="Gene3D" id="1.10.10.10">
    <property type="entry name" value="Winged helix-like DNA-binding domain superfamily/Winged helix DNA-binding domain"/>
    <property type="match status" value="1"/>
</dbReference>
<dbReference type="InterPro" id="IPR036390">
    <property type="entry name" value="WH_DNA-bd_sf"/>
</dbReference>
<dbReference type="InterPro" id="IPR006630">
    <property type="entry name" value="La_HTH"/>
</dbReference>
<protein>
    <recommendedName>
        <fullName evidence="4">HTH La-type RNA-binding domain-containing protein</fullName>
    </recommendedName>
</protein>
<accession>A0A813HIM7</accession>
<feature type="domain" description="HTH La-type RNA-binding" evidence="4">
    <location>
        <begin position="501"/>
        <end position="591"/>
    </location>
</feature>
<evidence type="ECO:0000256" key="2">
    <source>
        <dbReference type="PROSITE-ProRule" id="PRU00332"/>
    </source>
</evidence>
<feature type="compositionally biased region" description="Polar residues" evidence="3">
    <location>
        <begin position="72"/>
        <end position="82"/>
    </location>
</feature>
<feature type="compositionally biased region" description="Basic and acidic residues" evidence="3">
    <location>
        <begin position="665"/>
        <end position="681"/>
    </location>
</feature>
<dbReference type="PROSITE" id="PS50961">
    <property type="entry name" value="HTH_LA"/>
    <property type="match status" value="1"/>
</dbReference>
<feature type="compositionally biased region" description="Low complexity" evidence="3">
    <location>
        <begin position="635"/>
        <end position="660"/>
    </location>
</feature>
<dbReference type="InterPro" id="IPR045180">
    <property type="entry name" value="La_dom_prot"/>
</dbReference>
<dbReference type="InterPro" id="IPR036388">
    <property type="entry name" value="WH-like_DNA-bd_sf"/>
</dbReference>
<evidence type="ECO:0000313" key="6">
    <source>
        <dbReference type="Proteomes" id="UP000626109"/>
    </source>
</evidence>
<feature type="region of interest" description="Disordered" evidence="3">
    <location>
        <begin position="344"/>
        <end position="376"/>
    </location>
</feature>
<comment type="caution">
    <text evidence="5">The sequence shown here is derived from an EMBL/GenBank/DDBJ whole genome shotgun (WGS) entry which is preliminary data.</text>
</comment>
<evidence type="ECO:0000259" key="4">
    <source>
        <dbReference type="PROSITE" id="PS50961"/>
    </source>
</evidence>
<feature type="region of interest" description="Disordered" evidence="3">
    <location>
        <begin position="612"/>
        <end position="697"/>
    </location>
</feature>
<proteinExistence type="predicted"/>
<dbReference type="GO" id="GO:0003723">
    <property type="term" value="F:RNA binding"/>
    <property type="evidence" value="ECO:0007669"/>
    <property type="project" value="UniProtKB-UniRule"/>
</dbReference>
<dbReference type="SMART" id="SM00715">
    <property type="entry name" value="LA"/>
    <property type="match status" value="1"/>
</dbReference>
<evidence type="ECO:0000313" key="5">
    <source>
        <dbReference type="EMBL" id="CAE8637817.1"/>
    </source>
</evidence>
<dbReference type="SUPFAM" id="SSF46785">
    <property type="entry name" value="Winged helix' DNA-binding domain"/>
    <property type="match status" value="1"/>
</dbReference>
<feature type="region of interest" description="Disordered" evidence="3">
    <location>
        <begin position="34"/>
        <end position="117"/>
    </location>
</feature>
<evidence type="ECO:0000256" key="1">
    <source>
        <dbReference type="ARBA" id="ARBA00022884"/>
    </source>
</evidence>